<dbReference type="GO" id="GO:0000155">
    <property type="term" value="F:phosphorelay sensor kinase activity"/>
    <property type="evidence" value="ECO:0007669"/>
    <property type="project" value="InterPro"/>
</dbReference>
<dbReference type="Pfam" id="PF00072">
    <property type="entry name" value="Response_reg"/>
    <property type="match status" value="1"/>
</dbReference>
<dbReference type="Gene3D" id="1.10.287.130">
    <property type="match status" value="1"/>
</dbReference>
<dbReference type="SUPFAM" id="SSF55874">
    <property type="entry name" value="ATPase domain of HSP90 chaperone/DNA topoisomerase II/histidine kinase"/>
    <property type="match status" value="1"/>
</dbReference>
<keyword evidence="10" id="KW-0902">Two-component regulatory system</keyword>
<dbReference type="SUPFAM" id="SSF47384">
    <property type="entry name" value="Homodimeric domain of signal transducing histidine kinase"/>
    <property type="match status" value="1"/>
</dbReference>
<dbReference type="InterPro" id="IPR005467">
    <property type="entry name" value="His_kinase_dom"/>
</dbReference>
<keyword evidence="7" id="KW-0547">Nucleotide-binding</keyword>
<dbReference type="InterPro" id="IPR011006">
    <property type="entry name" value="CheY-like_superfamily"/>
</dbReference>
<evidence type="ECO:0000256" key="1">
    <source>
        <dbReference type="ARBA" id="ARBA00000085"/>
    </source>
</evidence>
<dbReference type="NCBIfam" id="TIGR00229">
    <property type="entry name" value="sensory_box"/>
    <property type="match status" value="1"/>
</dbReference>
<keyword evidence="5 12" id="KW-0597">Phosphoprotein</keyword>
<proteinExistence type="predicted"/>
<dbReference type="CDD" id="cd00082">
    <property type="entry name" value="HisKA"/>
    <property type="match status" value="1"/>
</dbReference>
<dbReference type="InterPro" id="IPR036890">
    <property type="entry name" value="HATPase_C_sf"/>
</dbReference>
<comment type="subcellular location">
    <subcellularLocation>
        <location evidence="2">Cell membrane</location>
    </subcellularLocation>
</comment>
<dbReference type="SMART" id="SM00448">
    <property type="entry name" value="REC"/>
    <property type="match status" value="1"/>
</dbReference>
<keyword evidence="9" id="KW-0067">ATP-binding</keyword>
<evidence type="ECO:0000256" key="3">
    <source>
        <dbReference type="ARBA" id="ARBA00012438"/>
    </source>
</evidence>
<dbReference type="GO" id="GO:0005524">
    <property type="term" value="F:ATP binding"/>
    <property type="evidence" value="ECO:0007669"/>
    <property type="project" value="UniProtKB-KW"/>
</dbReference>
<evidence type="ECO:0000256" key="6">
    <source>
        <dbReference type="ARBA" id="ARBA00022679"/>
    </source>
</evidence>
<gene>
    <name evidence="16" type="ORF">D1614_10555</name>
</gene>
<accession>A0A399SXE7</accession>
<dbReference type="InterPro" id="IPR013767">
    <property type="entry name" value="PAS_fold"/>
</dbReference>
<dbReference type="PROSITE" id="PS50112">
    <property type="entry name" value="PAS"/>
    <property type="match status" value="1"/>
</dbReference>
<dbReference type="EMBL" id="QWGR01000005">
    <property type="protein sequence ID" value="RIJ48168.1"/>
    <property type="molecule type" value="Genomic_DNA"/>
</dbReference>
<evidence type="ECO:0000256" key="5">
    <source>
        <dbReference type="ARBA" id="ARBA00022553"/>
    </source>
</evidence>
<evidence type="ECO:0000256" key="10">
    <source>
        <dbReference type="ARBA" id="ARBA00023012"/>
    </source>
</evidence>
<evidence type="ECO:0000259" key="15">
    <source>
        <dbReference type="PROSITE" id="PS50112"/>
    </source>
</evidence>
<dbReference type="InterPro" id="IPR001789">
    <property type="entry name" value="Sig_transdc_resp-reg_receiver"/>
</dbReference>
<reference evidence="16 17" key="1">
    <citation type="submission" date="2018-08" db="EMBL/GenBank/DDBJ databases">
        <title>Pallidiluteibacterium maritimus gen. nov., sp. nov., isolated from coastal sediment.</title>
        <authorList>
            <person name="Zhou L.Y."/>
        </authorList>
    </citation>
    <scope>NUCLEOTIDE SEQUENCE [LARGE SCALE GENOMIC DNA]</scope>
    <source>
        <strain evidence="16 17">XSD2</strain>
    </source>
</reference>
<dbReference type="CDD" id="cd00130">
    <property type="entry name" value="PAS"/>
    <property type="match status" value="1"/>
</dbReference>
<dbReference type="SMART" id="SM00388">
    <property type="entry name" value="HisKA"/>
    <property type="match status" value="1"/>
</dbReference>
<dbReference type="PANTHER" id="PTHR43047:SF72">
    <property type="entry name" value="OSMOSENSING HISTIDINE PROTEIN KINASE SLN1"/>
    <property type="match status" value="1"/>
</dbReference>
<dbReference type="EC" id="2.7.13.3" evidence="3"/>
<dbReference type="SMART" id="SM00091">
    <property type="entry name" value="PAS"/>
    <property type="match status" value="1"/>
</dbReference>
<feature type="domain" description="Histidine kinase" evidence="13">
    <location>
        <begin position="180"/>
        <end position="398"/>
    </location>
</feature>
<dbReference type="SUPFAM" id="SSF52172">
    <property type="entry name" value="CheY-like"/>
    <property type="match status" value="1"/>
</dbReference>
<keyword evidence="11" id="KW-0472">Membrane</keyword>
<sequence length="542" mass="61737">MENDWSKYRDKIVGLGEHSLRKSYYPELQEKIDKLEASQKNLQTIINSISDAIIIHDSSGCILSLNEHAKKLYNIGDNEIKQYTIHDITSPNQEGGDLSATWNNVLNNTPQVFEWLTLQINTNKELPVQVSINHTIWDGKPAIVAVVRDFTERKIFEQELILAKEKAEEANKLKTEFLHNLSHEVRTPMNGIIGFAEMLEDPDLSNEMRINYSKIVQNSSFQLLKIIDDILEISSLETKQIKVKKEEFCINSLLMALFSQYSVKSQERDIPIYIKKGLPQHQSKIISDKSKLAKILSNLLENAIKYTNEGFIEMGYRVENQTVVLYVKDTGIGISPENSDKIFERFSQEEKDMSRKYGGLGLGLSIAKENAKLLGGDIEIISEKGRGSVFYVSIPYEPSGNRVHDVSKSLWNKDEETQNKRYKILIAEDEEVNYLYIEALLEGNSKFNLIHAKNGKEAVDICMNDNSIDLVLMDIKMPVMNGHEATKRIKSKYPDLPVIAQTAYSTKLDKELAIKHGCDDFLSKPLKKEVLLKLINAYLVTE</sequence>
<dbReference type="InterPro" id="IPR000014">
    <property type="entry name" value="PAS"/>
</dbReference>
<dbReference type="Pfam" id="PF02518">
    <property type="entry name" value="HATPase_c"/>
    <property type="match status" value="1"/>
</dbReference>
<comment type="caution">
    <text evidence="16">The sequence shown here is derived from an EMBL/GenBank/DDBJ whole genome shotgun (WGS) entry which is preliminary data.</text>
</comment>
<dbReference type="Proteomes" id="UP000265926">
    <property type="component" value="Unassembled WGS sequence"/>
</dbReference>
<evidence type="ECO:0000256" key="7">
    <source>
        <dbReference type="ARBA" id="ARBA00022741"/>
    </source>
</evidence>
<dbReference type="Gene3D" id="3.40.50.2300">
    <property type="match status" value="1"/>
</dbReference>
<evidence type="ECO:0000256" key="4">
    <source>
        <dbReference type="ARBA" id="ARBA00022475"/>
    </source>
</evidence>
<dbReference type="InterPro" id="IPR003661">
    <property type="entry name" value="HisK_dim/P_dom"/>
</dbReference>
<keyword evidence="8 16" id="KW-0418">Kinase</keyword>
<dbReference type="Pfam" id="PF00989">
    <property type="entry name" value="PAS"/>
    <property type="match status" value="1"/>
</dbReference>
<dbReference type="InterPro" id="IPR003594">
    <property type="entry name" value="HATPase_dom"/>
</dbReference>
<evidence type="ECO:0000259" key="14">
    <source>
        <dbReference type="PROSITE" id="PS50110"/>
    </source>
</evidence>
<evidence type="ECO:0000313" key="16">
    <source>
        <dbReference type="EMBL" id="RIJ48168.1"/>
    </source>
</evidence>
<feature type="domain" description="PAS" evidence="15">
    <location>
        <begin position="38"/>
        <end position="92"/>
    </location>
</feature>
<evidence type="ECO:0000256" key="8">
    <source>
        <dbReference type="ARBA" id="ARBA00022777"/>
    </source>
</evidence>
<dbReference type="InterPro" id="IPR036097">
    <property type="entry name" value="HisK_dim/P_sf"/>
</dbReference>
<dbReference type="FunFam" id="3.30.565.10:FF:000023">
    <property type="entry name" value="PAS domain-containing sensor histidine kinase"/>
    <property type="match status" value="1"/>
</dbReference>
<dbReference type="InterPro" id="IPR004358">
    <property type="entry name" value="Sig_transdc_His_kin-like_C"/>
</dbReference>
<dbReference type="Gene3D" id="3.30.565.10">
    <property type="entry name" value="Histidine kinase-like ATPase, C-terminal domain"/>
    <property type="match status" value="1"/>
</dbReference>
<feature type="modified residue" description="4-aspartylphosphate" evidence="12">
    <location>
        <position position="474"/>
    </location>
</feature>
<dbReference type="RefSeq" id="WP_119437898.1">
    <property type="nucleotide sequence ID" value="NZ_QWGR01000005.1"/>
</dbReference>
<dbReference type="SUPFAM" id="SSF55785">
    <property type="entry name" value="PYP-like sensor domain (PAS domain)"/>
    <property type="match status" value="1"/>
</dbReference>
<dbReference type="PRINTS" id="PR00344">
    <property type="entry name" value="BCTRLSENSOR"/>
</dbReference>
<dbReference type="Pfam" id="PF00512">
    <property type="entry name" value="HisKA"/>
    <property type="match status" value="1"/>
</dbReference>
<evidence type="ECO:0000256" key="2">
    <source>
        <dbReference type="ARBA" id="ARBA00004236"/>
    </source>
</evidence>
<dbReference type="CDD" id="cd16922">
    <property type="entry name" value="HATPase_EvgS-ArcB-TorS-like"/>
    <property type="match status" value="1"/>
</dbReference>
<name>A0A399SXE7_9BACT</name>
<evidence type="ECO:0000313" key="17">
    <source>
        <dbReference type="Proteomes" id="UP000265926"/>
    </source>
</evidence>
<dbReference type="GO" id="GO:0005886">
    <property type="term" value="C:plasma membrane"/>
    <property type="evidence" value="ECO:0007669"/>
    <property type="project" value="UniProtKB-SubCell"/>
</dbReference>
<dbReference type="GO" id="GO:0006355">
    <property type="term" value="P:regulation of DNA-templated transcription"/>
    <property type="evidence" value="ECO:0007669"/>
    <property type="project" value="InterPro"/>
</dbReference>
<keyword evidence="6" id="KW-0808">Transferase</keyword>
<evidence type="ECO:0000256" key="9">
    <source>
        <dbReference type="ARBA" id="ARBA00022840"/>
    </source>
</evidence>
<dbReference type="PROSITE" id="PS50109">
    <property type="entry name" value="HIS_KIN"/>
    <property type="match status" value="1"/>
</dbReference>
<keyword evidence="4" id="KW-1003">Cell membrane</keyword>
<dbReference type="PANTHER" id="PTHR43047">
    <property type="entry name" value="TWO-COMPONENT HISTIDINE PROTEIN KINASE"/>
    <property type="match status" value="1"/>
</dbReference>
<comment type="catalytic activity">
    <reaction evidence="1">
        <text>ATP + protein L-histidine = ADP + protein N-phospho-L-histidine.</text>
        <dbReference type="EC" id="2.7.13.3"/>
    </reaction>
</comment>
<feature type="domain" description="Response regulatory" evidence="14">
    <location>
        <begin position="423"/>
        <end position="539"/>
    </location>
</feature>
<evidence type="ECO:0000259" key="13">
    <source>
        <dbReference type="PROSITE" id="PS50109"/>
    </source>
</evidence>
<dbReference type="OrthoDB" id="9796457at2"/>
<dbReference type="InterPro" id="IPR035965">
    <property type="entry name" value="PAS-like_dom_sf"/>
</dbReference>
<dbReference type="CDD" id="cd17546">
    <property type="entry name" value="REC_hyHK_CKI1_RcsC-like"/>
    <property type="match status" value="1"/>
</dbReference>
<dbReference type="SMART" id="SM00387">
    <property type="entry name" value="HATPase_c"/>
    <property type="match status" value="1"/>
</dbReference>
<evidence type="ECO:0000256" key="11">
    <source>
        <dbReference type="ARBA" id="ARBA00023136"/>
    </source>
</evidence>
<protein>
    <recommendedName>
        <fullName evidence="3">histidine kinase</fullName>
        <ecNumber evidence="3">2.7.13.3</ecNumber>
    </recommendedName>
</protein>
<dbReference type="AlphaFoldDB" id="A0A399SXE7"/>
<dbReference type="GO" id="GO:0009927">
    <property type="term" value="F:histidine phosphotransfer kinase activity"/>
    <property type="evidence" value="ECO:0007669"/>
    <property type="project" value="TreeGrafter"/>
</dbReference>
<dbReference type="Gene3D" id="3.30.450.20">
    <property type="entry name" value="PAS domain"/>
    <property type="match status" value="1"/>
</dbReference>
<keyword evidence="17" id="KW-1185">Reference proteome</keyword>
<evidence type="ECO:0000256" key="12">
    <source>
        <dbReference type="PROSITE-ProRule" id="PRU00169"/>
    </source>
</evidence>
<organism evidence="16 17">
    <name type="scientific">Maribellus luteus</name>
    <dbReference type="NCBI Taxonomy" id="2305463"/>
    <lineage>
        <taxon>Bacteria</taxon>
        <taxon>Pseudomonadati</taxon>
        <taxon>Bacteroidota</taxon>
        <taxon>Bacteroidia</taxon>
        <taxon>Marinilabiliales</taxon>
        <taxon>Prolixibacteraceae</taxon>
        <taxon>Maribellus</taxon>
    </lineage>
</organism>
<dbReference type="PROSITE" id="PS50110">
    <property type="entry name" value="RESPONSE_REGULATORY"/>
    <property type="match status" value="1"/>
</dbReference>